<dbReference type="EMBL" id="WIXE01025504">
    <property type="protein sequence ID" value="KAK5964669.1"/>
    <property type="molecule type" value="Genomic_DNA"/>
</dbReference>
<name>A0AAN8ITR8_TRICO</name>
<dbReference type="Proteomes" id="UP001331761">
    <property type="component" value="Unassembled WGS sequence"/>
</dbReference>
<evidence type="ECO:0000313" key="2">
    <source>
        <dbReference type="Proteomes" id="UP001331761"/>
    </source>
</evidence>
<keyword evidence="2" id="KW-1185">Reference proteome</keyword>
<evidence type="ECO:0000313" key="1">
    <source>
        <dbReference type="EMBL" id="KAK5964669.1"/>
    </source>
</evidence>
<sequence>SGVWIVSMRPHRRSSTRHQDWLPLHSATKRFRKSKIASKECHHFILMHWNWETTGDVTVHRSGTITRLPFRAFMLYGVL</sequence>
<reference evidence="1 2" key="1">
    <citation type="submission" date="2019-10" db="EMBL/GenBank/DDBJ databases">
        <title>Assembly and Annotation for the nematode Trichostrongylus colubriformis.</title>
        <authorList>
            <person name="Martin J."/>
        </authorList>
    </citation>
    <scope>NUCLEOTIDE SEQUENCE [LARGE SCALE GENOMIC DNA]</scope>
    <source>
        <strain evidence="1">G859</strain>
        <tissue evidence="1">Whole worm</tissue>
    </source>
</reference>
<organism evidence="1 2">
    <name type="scientific">Trichostrongylus colubriformis</name>
    <name type="common">Black scour worm</name>
    <dbReference type="NCBI Taxonomy" id="6319"/>
    <lineage>
        <taxon>Eukaryota</taxon>
        <taxon>Metazoa</taxon>
        <taxon>Ecdysozoa</taxon>
        <taxon>Nematoda</taxon>
        <taxon>Chromadorea</taxon>
        <taxon>Rhabditida</taxon>
        <taxon>Rhabditina</taxon>
        <taxon>Rhabditomorpha</taxon>
        <taxon>Strongyloidea</taxon>
        <taxon>Trichostrongylidae</taxon>
        <taxon>Trichostrongylus</taxon>
    </lineage>
</organism>
<dbReference type="AlphaFoldDB" id="A0AAN8ITR8"/>
<comment type="caution">
    <text evidence="1">The sequence shown here is derived from an EMBL/GenBank/DDBJ whole genome shotgun (WGS) entry which is preliminary data.</text>
</comment>
<feature type="non-terminal residue" evidence="1">
    <location>
        <position position="1"/>
    </location>
</feature>
<proteinExistence type="predicted"/>
<gene>
    <name evidence="1" type="ORF">GCK32_018232</name>
</gene>
<accession>A0AAN8ITR8</accession>
<protein>
    <submittedName>
        <fullName evidence="1">Uncharacterized protein</fullName>
    </submittedName>
</protein>